<organism evidence="1 2">
    <name type="scientific">Dactylosporangium maewongense</name>
    <dbReference type="NCBI Taxonomy" id="634393"/>
    <lineage>
        <taxon>Bacteria</taxon>
        <taxon>Bacillati</taxon>
        <taxon>Actinomycetota</taxon>
        <taxon>Actinomycetes</taxon>
        <taxon>Micromonosporales</taxon>
        <taxon>Micromonosporaceae</taxon>
        <taxon>Dactylosporangium</taxon>
    </lineage>
</organism>
<keyword evidence="2" id="KW-1185">Reference proteome</keyword>
<evidence type="ECO:0000313" key="1">
    <source>
        <dbReference type="EMBL" id="GAA1525703.1"/>
    </source>
</evidence>
<sequence>MTSTDNRPPRWVDEALPATVRAKAEAAGAHAWLRRLPELVADIEADWAIRVGRVYTDATEAFVADATMTDGTPAVLKLIVPRAGNAAANEVTVLRLAGGDGCARLLRHDVAQDALLLEKLGPSLFELGLPVTTRHEILCDVASQVWRPAPDAGLPTGAAKGAWLTTFITGAWERLDRPCAERTVAHALACAERRVAAHDDERAVLVHGDVHEWNTLRAPDGFRLVDPDGLLVEAEYDLGVIMREDPVELMAADPRDRSRWLAARTGLDETAIWEWGVVERVSTGLVLVQVGLQPLAAQMLAAADTIAAMHT</sequence>
<proteinExistence type="predicted"/>
<evidence type="ECO:0008006" key="3">
    <source>
        <dbReference type="Google" id="ProtNLM"/>
    </source>
</evidence>
<dbReference type="RefSeq" id="WP_344504298.1">
    <property type="nucleotide sequence ID" value="NZ_BAAAQD010000009.1"/>
</dbReference>
<reference evidence="1 2" key="1">
    <citation type="journal article" date="2019" name="Int. J. Syst. Evol. Microbiol.">
        <title>The Global Catalogue of Microorganisms (GCM) 10K type strain sequencing project: providing services to taxonomists for standard genome sequencing and annotation.</title>
        <authorList>
            <consortium name="The Broad Institute Genomics Platform"/>
            <consortium name="The Broad Institute Genome Sequencing Center for Infectious Disease"/>
            <person name="Wu L."/>
            <person name="Ma J."/>
        </authorList>
    </citation>
    <scope>NUCLEOTIDE SEQUENCE [LARGE SCALE GENOMIC DNA]</scope>
    <source>
        <strain evidence="1 2">JCM 15933</strain>
    </source>
</reference>
<name>A0ABN2ASP8_9ACTN</name>
<gene>
    <name evidence="1" type="ORF">GCM10009827_048020</name>
</gene>
<dbReference type="InterPro" id="IPR011009">
    <property type="entry name" value="Kinase-like_dom_sf"/>
</dbReference>
<dbReference type="EMBL" id="BAAAQD010000009">
    <property type="protein sequence ID" value="GAA1525703.1"/>
    <property type="molecule type" value="Genomic_DNA"/>
</dbReference>
<accession>A0ABN2ASP8</accession>
<dbReference type="Pfam" id="PF04655">
    <property type="entry name" value="APH_6_hur"/>
    <property type="match status" value="1"/>
</dbReference>
<dbReference type="InterPro" id="IPR006748">
    <property type="entry name" value="NH2Glyco/OHUrea_AB-resist_kin"/>
</dbReference>
<comment type="caution">
    <text evidence="1">The sequence shown here is derived from an EMBL/GenBank/DDBJ whole genome shotgun (WGS) entry which is preliminary data.</text>
</comment>
<dbReference type="Gene3D" id="1.10.510.10">
    <property type="entry name" value="Transferase(Phosphotransferase) domain 1"/>
    <property type="match status" value="1"/>
</dbReference>
<protein>
    <recommendedName>
        <fullName evidence="3">Streptomycin 6-kinase</fullName>
    </recommendedName>
</protein>
<dbReference type="Proteomes" id="UP001501470">
    <property type="component" value="Unassembled WGS sequence"/>
</dbReference>
<dbReference type="SUPFAM" id="SSF56112">
    <property type="entry name" value="Protein kinase-like (PK-like)"/>
    <property type="match status" value="1"/>
</dbReference>
<evidence type="ECO:0000313" key="2">
    <source>
        <dbReference type="Proteomes" id="UP001501470"/>
    </source>
</evidence>